<dbReference type="Proteomes" id="UP000625711">
    <property type="component" value="Unassembled WGS sequence"/>
</dbReference>
<sequence length="66" mass="7359">MQDELTIDLIVRDQSNPPTPNPFFPPTRSASRCQRTTPFPDVVLVCATHTSQGSLSPIYFIKQKGL</sequence>
<organism evidence="2 3">
    <name type="scientific">Rhynchophorus ferrugineus</name>
    <name type="common">Red palm weevil</name>
    <name type="synonym">Curculio ferrugineus</name>
    <dbReference type="NCBI Taxonomy" id="354439"/>
    <lineage>
        <taxon>Eukaryota</taxon>
        <taxon>Metazoa</taxon>
        <taxon>Ecdysozoa</taxon>
        <taxon>Arthropoda</taxon>
        <taxon>Hexapoda</taxon>
        <taxon>Insecta</taxon>
        <taxon>Pterygota</taxon>
        <taxon>Neoptera</taxon>
        <taxon>Endopterygota</taxon>
        <taxon>Coleoptera</taxon>
        <taxon>Polyphaga</taxon>
        <taxon>Cucujiformia</taxon>
        <taxon>Curculionidae</taxon>
        <taxon>Dryophthorinae</taxon>
        <taxon>Rhynchophorus</taxon>
    </lineage>
</organism>
<comment type="caution">
    <text evidence="2">The sequence shown here is derived from an EMBL/GenBank/DDBJ whole genome shotgun (WGS) entry which is preliminary data.</text>
</comment>
<name>A0A834I426_RHYFE</name>
<reference evidence="2" key="1">
    <citation type="submission" date="2020-08" db="EMBL/GenBank/DDBJ databases">
        <title>Genome sequencing and assembly of the red palm weevil Rhynchophorus ferrugineus.</title>
        <authorList>
            <person name="Dias G.B."/>
            <person name="Bergman C.M."/>
            <person name="Manee M."/>
        </authorList>
    </citation>
    <scope>NUCLEOTIDE SEQUENCE</scope>
    <source>
        <strain evidence="2">AA-2017</strain>
        <tissue evidence="2">Whole larva</tissue>
    </source>
</reference>
<protein>
    <submittedName>
        <fullName evidence="2">Uncharacterized protein</fullName>
    </submittedName>
</protein>
<feature type="region of interest" description="Disordered" evidence="1">
    <location>
        <begin position="12"/>
        <end position="31"/>
    </location>
</feature>
<proteinExistence type="predicted"/>
<evidence type="ECO:0000313" key="3">
    <source>
        <dbReference type="Proteomes" id="UP000625711"/>
    </source>
</evidence>
<dbReference type="AlphaFoldDB" id="A0A834I426"/>
<dbReference type="EMBL" id="JAACXV010013874">
    <property type="protein sequence ID" value="KAF7271968.1"/>
    <property type="molecule type" value="Genomic_DNA"/>
</dbReference>
<evidence type="ECO:0000313" key="2">
    <source>
        <dbReference type="EMBL" id="KAF7271968.1"/>
    </source>
</evidence>
<evidence type="ECO:0000256" key="1">
    <source>
        <dbReference type="SAM" id="MobiDB-lite"/>
    </source>
</evidence>
<keyword evidence="3" id="KW-1185">Reference proteome</keyword>
<gene>
    <name evidence="2" type="ORF">GWI33_015204</name>
</gene>
<accession>A0A834I426</accession>